<accession>A0A4P8IPY3</accession>
<evidence type="ECO:0000313" key="3">
    <source>
        <dbReference type="Proteomes" id="UP000298656"/>
    </source>
</evidence>
<dbReference type="SUPFAM" id="SSF55594">
    <property type="entry name" value="HPr-like"/>
    <property type="match status" value="1"/>
</dbReference>
<dbReference type="OrthoDB" id="9008038at2"/>
<dbReference type="Pfam" id="PF00381">
    <property type="entry name" value="PTS-HPr"/>
    <property type="match status" value="1"/>
</dbReference>
<dbReference type="AlphaFoldDB" id="A0A4P8IPY3"/>
<dbReference type="EMBL" id="CP040077">
    <property type="protein sequence ID" value="QCP49103.1"/>
    <property type="molecule type" value="Genomic_DNA"/>
</dbReference>
<protein>
    <submittedName>
        <fullName evidence="2">HPr family phosphocarrier protein</fullName>
    </submittedName>
</protein>
<dbReference type="Proteomes" id="UP000298656">
    <property type="component" value="Chromosome 1"/>
</dbReference>
<feature type="domain" description="HPr" evidence="1">
    <location>
        <begin position="1"/>
        <end position="71"/>
    </location>
</feature>
<keyword evidence="3" id="KW-1185">Reference proteome</keyword>
<proteinExistence type="predicted"/>
<evidence type="ECO:0000259" key="1">
    <source>
        <dbReference type="PROSITE" id="PS51350"/>
    </source>
</evidence>
<reference evidence="2 3" key="1">
    <citation type="submission" date="2019-05" db="EMBL/GenBank/DDBJ databases">
        <title>Burkholderia sp. DHOD12, isolated from subtropical forest soil.</title>
        <authorList>
            <person name="Gao Z.-H."/>
            <person name="Qiu L.-H."/>
        </authorList>
    </citation>
    <scope>NUCLEOTIDE SEQUENCE [LARGE SCALE GENOMIC DNA]</scope>
    <source>
        <strain evidence="2 3">DHOD12</strain>
    </source>
</reference>
<gene>
    <name evidence="2" type="ORF">FAZ95_07875</name>
</gene>
<dbReference type="Gene3D" id="3.30.1340.10">
    <property type="entry name" value="HPr-like"/>
    <property type="match status" value="1"/>
</dbReference>
<name>A0A4P8IPY3_9BURK</name>
<dbReference type="InterPro" id="IPR035895">
    <property type="entry name" value="HPr-like_sf"/>
</dbReference>
<sequence length="71" mass="7451">MVDALIRVAARWGLDADGAAEFAVAAATFSSNVVCAANGRYVNGKDAMSVMSLRARRDTPVHTLVTGPDDQ</sequence>
<evidence type="ECO:0000313" key="2">
    <source>
        <dbReference type="EMBL" id="QCP49103.1"/>
    </source>
</evidence>
<organism evidence="2 3">
    <name type="scientific">Trinickia violacea</name>
    <dbReference type="NCBI Taxonomy" id="2571746"/>
    <lineage>
        <taxon>Bacteria</taxon>
        <taxon>Pseudomonadati</taxon>
        <taxon>Pseudomonadota</taxon>
        <taxon>Betaproteobacteria</taxon>
        <taxon>Burkholderiales</taxon>
        <taxon>Burkholderiaceae</taxon>
        <taxon>Trinickia</taxon>
    </lineage>
</organism>
<dbReference type="PRINTS" id="PR00107">
    <property type="entry name" value="PHOSPHOCPHPR"/>
</dbReference>
<dbReference type="InterPro" id="IPR000032">
    <property type="entry name" value="HPr-like"/>
</dbReference>
<dbReference type="KEGG" id="tvl:FAZ95_07875"/>
<dbReference type="PROSITE" id="PS51350">
    <property type="entry name" value="PTS_HPR_DOM"/>
    <property type="match status" value="1"/>
</dbReference>